<comment type="caution">
    <text evidence="1">The sequence shown here is derived from an EMBL/GenBank/DDBJ whole genome shotgun (WGS) entry which is preliminary data.</text>
</comment>
<dbReference type="OrthoDB" id="7483346at2759"/>
<evidence type="ECO:0000313" key="1">
    <source>
        <dbReference type="EMBL" id="CAG5096621.1"/>
    </source>
</evidence>
<dbReference type="Proteomes" id="UP000786811">
    <property type="component" value="Unassembled WGS sequence"/>
</dbReference>
<organism evidence="1 2">
    <name type="scientific">Cotesia congregata</name>
    <name type="common">Parasitoid wasp</name>
    <name type="synonym">Apanteles congregatus</name>
    <dbReference type="NCBI Taxonomy" id="51543"/>
    <lineage>
        <taxon>Eukaryota</taxon>
        <taxon>Metazoa</taxon>
        <taxon>Ecdysozoa</taxon>
        <taxon>Arthropoda</taxon>
        <taxon>Hexapoda</taxon>
        <taxon>Insecta</taxon>
        <taxon>Pterygota</taxon>
        <taxon>Neoptera</taxon>
        <taxon>Endopterygota</taxon>
        <taxon>Hymenoptera</taxon>
        <taxon>Apocrita</taxon>
        <taxon>Ichneumonoidea</taxon>
        <taxon>Braconidae</taxon>
        <taxon>Microgastrinae</taxon>
        <taxon>Cotesia</taxon>
    </lineage>
</organism>
<keyword evidence="2" id="KW-1185">Reference proteome</keyword>
<gene>
    <name evidence="1" type="ORF">HICCMSTLAB_LOCUS8301</name>
</gene>
<protein>
    <submittedName>
        <fullName evidence="1">Uncharacterized protein</fullName>
    </submittedName>
</protein>
<name>A0A8J2MNA5_COTCN</name>
<evidence type="ECO:0000313" key="2">
    <source>
        <dbReference type="Proteomes" id="UP000786811"/>
    </source>
</evidence>
<dbReference type="AlphaFoldDB" id="A0A8J2MNA5"/>
<dbReference type="EMBL" id="CAJNRD030001121">
    <property type="protein sequence ID" value="CAG5096621.1"/>
    <property type="molecule type" value="Genomic_DNA"/>
</dbReference>
<accession>A0A8J2MNA5</accession>
<reference evidence="1" key="1">
    <citation type="submission" date="2021-04" db="EMBL/GenBank/DDBJ databases">
        <authorList>
            <person name="Chebbi M.A.C M."/>
        </authorList>
    </citation>
    <scope>NUCLEOTIDE SEQUENCE</scope>
</reference>
<proteinExistence type="predicted"/>
<sequence length="344" mass="39937">MNNLLHDHICRVIEAVAPLREVEVRDQPAPWVTQDIRILQRRRSKLYRIFKRSRFAYKEYSGMRKFIKRRIADAKKEYFDNRLSNLVKRLDVRAAPDLNLDEMNAYFVTAAGSPLQNIDFEYLEARIVKHSNSFELKELTSVNVRQTCMMLTSGSVGPDHFEIKTYKVLLPYFLSHITNLFNFSLSSEWCVKNGLNMNRGKMKAMIFGTVFKLADLQHVPVPNTIINNTVIGYCKSVKYLGVVLEDTLTWSLQVNEICKSTMRILAQLKMNDAFSFPVRCQLRRGDVRNDSLVVPGCYSTKYDEFFLVSAIRVWNRLPSYCTAQPTFPTFRKACYEFLLSEENG</sequence>